<protein>
    <submittedName>
        <fullName evidence="1">Cof-type HAD-IIB family hydrolase</fullName>
    </submittedName>
</protein>
<accession>A0ABT4BKD8</accession>
<gene>
    <name evidence="1" type="ORF">NW133_06085</name>
</gene>
<dbReference type="NCBIfam" id="TIGR01484">
    <property type="entry name" value="HAD-SF-IIB"/>
    <property type="match status" value="1"/>
</dbReference>
<name>A0ABT4BKD8_9STAP</name>
<dbReference type="PANTHER" id="PTHR10000:SF53">
    <property type="entry name" value="5-AMINO-6-(5-PHOSPHO-D-RIBITYLAMINO)URACIL PHOSPHATASE YBJI-RELATED"/>
    <property type="match status" value="1"/>
</dbReference>
<organism evidence="1 2">
    <name type="scientific">Staphylococcus pettenkoferi</name>
    <dbReference type="NCBI Taxonomy" id="170573"/>
    <lineage>
        <taxon>Bacteria</taxon>
        <taxon>Bacillati</taxon>
        <taxon>Bacillota</taxon>
        <taxon>Bacilli</taxon>
        <taxon>Bacillales</taxon>
        <taxon>Staphylococcaceae</taxon>
        <taxon>Staphylococcus</taxon>
    </lineage>
</organism>
<dbReference type="GO" id="GO:0016787">
    <property type="term" value="F:hydrolase activity"/>
    <property type="evidence" value="ECO:0007669"/>
    <property type="project" value="UniProtKB-KW"/>
</dbReference>
<sequence>MIKAIATDKDGTLFKSDNTMDEDYFDRIYQQLTDHNIKFIVASGNQLAQLQSFFPNKKDDISYVAENGAITVDNGEIMTAHYFPENTVTSLLEMITEDFGIKDVVLSALNCAYILDDRADDFYDYVDQYYYYKERVSDLQDVEDTKIVKIALRVKDASMVDKIVEIIEDDYDEVRAVTSGNDSIDLILTEVNKGHALEELLEKWGIQADELMTFGDADNDLEMLKMTPHSYAMAECSDNVAQAAQHRASSNDDSGVFQVIEEYLEQQK</sequence>
<dbReference type="Pfam" id="PF08282">
    <property type="entry name" value="Hydrolase_3"/>
    <property type="match status" value="1"/>
</dbReference>
<dbReference type="SFLD" id="SFLDS00003">
    <property type="entry name" value="Haloacid_Dehalogenase"/>
    <property type="match status" value="1"/>
</dbReference>
<evidence type="ECO:0000313" key="1">
    <source>
        <dbReference type="EMBL" id="MCY1583094.1"/>
    </source>
</evidence>
<dbReference type="Gene3D" id="3.40.50.1000">
    <property type="entry name" value="HAD superfamily/HAD-like"/>
    <property type="match status" value="1"/>
</dbReference>
<dbReference type="InterPro" id="IPR023214">
    <property type="entry name" value="HAD_sf"/>
</dbReference>
<evidence type="ECO:0000313" key="2">
    <source>
        <dbReference type="Proteomes" id="UP001072952"/>
    </source>
</evidence>
<reference evidence="1" key="2">
    <citation type="submission" date="2022-08" db="EMBL/GenBank/DDBJ databases">
        <authorList>
            <person name="Magnan C."/>
        </authorList>
    </citation>
    <scope>NUCLEOTIDE SEQUENCE</scope>
    <source>
        <strain evidence="1">NSP012P</strain>
    </source>
</reference>
<dbReference type="InterPro" id="IPR006379">
    <property type="entry name" value="HAD-SF_hydro_IIB"/>
</dbReference>
<dbReference type="InterPro" id="IPR000150">
    <property type="entry name" value="Cof"/>
</dbReference>
<dbReference type="Gene3D" id="3.30.1240.10">
    <property type="match status" value="1"/>
</dbReference>
<reference evidence="1" key="1">
    <citation type="journal article" date="2022" name="Int. J. Mol. Sci.">
        <title>Phenotypic and Genotypic Virulence Characterisation of Staphylococcus pettenkoferi Strains Isolated from Human Bloodstream and Diabetic Foot Infections.</title>
        <authorList>
            <person name="Magnan C."/>
            <person name="Ahmad-Mansour N."/>
            <person name="Pouget C."/>
            <person name="Morsli M."/>
            <person name="Huc-Brandt S."/>
            <person name="Pantel A."/>
            <person name="Dunyach-Remy C."/>
            <person name="Sotto A."/>
            <person name="Molle V."/>
            <person name="Lavigne J.-P."/>
        </authorList>
    </citation>
    <scope>NUCLEOTIDE SEQUENCE</scope>
    <source>
        <strain evidence="1">NSP012P</strain>
    </source>
</reference>
<dbReference type="Proteomes" id="UP001072952">
    <property type="component" value="Unassembled WGS sequence"/>
</dbReference>
<keyword evidence="2" id="KW-1185">Reference proteome</keyword>
<dbReference type="SFLD" id="SFLDG01140">
    <property type="entry name" value="C2.B:_Phosphomannomutase_and_P"/>
    <property type="match status" value="1"/>
</dbReference>
<proteinExistence type="predicted"/>
<dbReference type="NCBIfam" id="TIGR00099">
    <property type="entry name" value="Cof-subfamily"/>
    <property type="match status" value="1"/>
</dbReference>
<keyword evidence="1" id="KW-0378">Hydrolase</keyword>
<dbReference type="PANTHER" id="PTHR10000">
    <property type="entry name" value="PHOSPHOSERINE PHOSPHATASE"/>
    <property type="match status" value="1"/>
</dbReference>
<dbReference type="RefSeq" id="WP_124224930.1">
    <property type="nucleotide sequence ID" value="NZ_JANSKN010000031.1"/>
</dbReference>
<comment type="caution">
    <text evidence="1">The sequence shown here is derived from an EMBL/GenBank/DDBJ whole genome shotgun (WGS) entry which is preliminary data.</text>
</comment>
<dbReference type="InterPro" id="IPR036412">
    <property type="entry name" value="HAD-like_sf"/>
</dbReference>
<dbReference type="CDD" id="cd07518">
    <property type="entry name" value="HAD_YbiV-Like"/>
    <property type="match status" value="1"/>
</dbReference>
<dbReference type="EMBL" id="JANSLD010000024">
    <property type="protein sequence ID" value="MCY1583094.1"/>
    <property type="molecule type" value="Genomic_DNA"/>
</dbReference>
<dbReference type="SUPFAM" id="SSF56784">
    <property type="entry name" value="HAD-like"/>
    <property type="match status" value="1"/>
</dbReference>